<evidence type="ECO:0000256" key="4">
    <source>
        <dbReference type="ARBA" id="ARBA00022989"/>
    </source>
</evidence>
<dbReference type="EMBL" id="RZNH01000065">
    <property type="protein sequence ID" value="NOU62298.1"/>
    <property type="molecule type" value="Genomic_DNA"/>
</dbReference>
<evidence type="ECO:0000256" key="2">
    <source>
        <dbReference type="ARBA" id="ARBA00022475"/>
    </source>
</evidence>
<dbReference type="Pfam" id="PF06271">
    <property type="entry name" value="RDD"/>
    <property type="match status" value="1"/>
</dbReference>
<evidence type="ECO:0000313" key="9">
    <source>
        <dbReference type="Proteomes" id="UP000732105"/>
    </source>
</evidence>
<proteinExistence type="predicted"/>
<evidence type="ECO:0000256" key="1">
    <source>
        <dbReference type="ARBA" id="ARBA00004651"/>
    </source>
</evidence>
<keyword evidence="4 6" id="KW-1133">Transmembrane helix</keyword>
<reference evidence="8 9" key="1">
    <citation type="submission" date="2018-12" db="EMBL/GenBank/DDBJ databases">
        <title>Marinifilum JC070 sp. nov., a marine bacterium isolated from Yongle Blue Hole in the South China Sea.</title>
        <authorList>
            <person name="Fu T."/>
        </authorList>
    </citation>
    <scope>NUCLEOTIDE SEQUENCE [LARGE SCALE GENOMIC DNA]</scope>
    <source>
        <strain evidence="8 9">JC070</strain>
    </source>
</reference>
<keyword evidence="3 6" id="KW-0812">Transmembrane</keyword>
<dbReference type="InterPro" id="IPR010432">
    <property type="entry name" value="RDD"/>
</dbReference>
<comment type="caution">
    <text evidence="8">The sequence shown here is derived from an EMBL/GenBank/DDBJ whole genome shotgun (WGS) entry which is preliminary data.</text>
</comment>
<evidence type="ECO:0000259" key="7">
    <source>
        <dbReference type="Pfam" id="PF06271"/>
    </source>
</evidence>
<dbReference type="PANTHER" id="PTHR36115:SF4">
    <property type="entry name" value="MEMBRANE PROTEIN"/>
    <property type="match status" value="1"/>
</dbReference>
<dbReference type="Proteomes" id="UP000732105">
    <property type="component" value="Unassembled WGS sequence"/>
</dbReference>
<organism evidence="8 9">
    <name type="scientific">Marinifilum caeruleilacunae</name>
    <dbReference type="NCBI Taxonomy" id="2499076"/>
    <lineage>
        <taxon>Bacteria</taxon>
        <taxon>Pseudomonadati</taxon>
        <taxon>Bacteroidota</taxon>
        <taxon>Bacteroidia</taxon>
        <taxon>Marinilabiliales</taxon>
        <taxon>Marinifilaceae</taxon>
    </lineage>
</organism>
<dbReference type="RefSeq" id="WP_171597554.1">
    <property type="nucleotide sequence ID" value="NZ_RZNH01000065.1"/>
</dbReference>
<feature type="domain" description="RDD" evidence="7">
    <location>
        <begin position="7"/>
        <end position="116"/>
    </location>
</feature>
<comment type="subcellular location">
    <subcellularLocation>
        <location evidence="1">Cell membrane</location>
        <topology evidence="1">Multi-pass membrane protein</topology>
    </subcellularLocation>
</comment>
<feature type="transmembrane region" description="Helical" evidence="6">
    <location>
        <begin position="12"/>
        <end position="38"/>
    </location>
</feature>
<protein>
    <recommendedName>
        <fullName evidence="7">RDD domain-containing protein</fullName>
    </recommendedName>
</protein>
<name>A0ABX1X1L6_9BACT</name>
<gene>
    <name evidence="8" type="ORF">ELS83_21105</name>
</gene>
<feature type="transmembrane region" description="Helical" evidence="6">
    <location>
        <begin position="58"/>
        <end position="79"/>
    </location>
</feature>
<dbReference type="InterPro" id="IPR051791">
    <property type="entry name" value="Pra-immunoreactive"/>
</dbReference>
<dbReference type="PANTHER" id="PTHR36115">
    <property type="entry name" value="PROLINE-RICH ANTIGEN HOMOLOG-RELATED"/>
    <property type="match status" value="1"/>
</dbReference>
<keyword evidence="5 6" id="KW-0472">Membrane</keyword>
<keyword evidence="9" id="KW-1185">Reference proteome</keyword>
<evidence type="ECO:0000313" key="8">
    <source>
        <dbReference type="EMBL" id="NOU62298.1"/>
    </source>
</evidence>
<sequence length="136" mass="15734">MNSIKIASNTKRFINWIIDSISISILWFILLPGIVIVLKKVGLLENLKEGQTMSLEFTILPIAFFYYIILEGILQTTLGKQITKTKIIRLDNKKVNFIDILLRTLCRFIPLEQLSFLSEKPIGWHDRISETRVVSK</sequence>
<evidence type="ECO:0000256" key="5">
    <source>
        <dbReference type="ARBA" id="ARBA00023136"/>
    </source>
</evidence>
<accession>A0ABX1X1L6</accession>
<evidence type="ECO:0000256" key="6">
    <source>
        <dbReference type="SAM" id="Phobius"/>
    </source>
</evidence>
<evidence type="ECO:0000256" key="3">
    <source>
        <dbReference type="ARBA" id="ARBA00022692"/>
    </source>
</evidence>
<keyword evidence="2" id="KW-1003">Cell membrane</keyword>